<dbReference type="AlphaFoldDB" id="A0A5D4H4F4"/>
<keyword evidence="4" id="KW-0326">Glycosidase</keyword>
<dbReference type="InterPro" id="IPR013780">
    <property type="entry name" value="Glyco_hydro_b"/>
</dbReference>
<evidence type="ECO:0000256" key="1">
    <source>
        <dbReference type="ARBA" id="ARBA00005382"/>
    </source>
</evidence>
<dbReference type="PANTHER" id="PTHR11069:SF38">
    <property type="entry name" value="GLUCURONOXYLANASE XYNC"/>
    <property type="match status" value="1"/>
</dbReference>
<evidence type="ECO:0000259" key="5">
    <source>
        <dbReference type="Pfam" id="PF02055"/>
    </source>
</evidence>
<dbReference type="InterPro" id="IPR001139">
    <property type="entry name" value="Glyco_hydro_30"/>
</dbReference>
<reference evidence="6 7" key="1">
    <citation type="submission" date="2019-08" db="EMBL/GenBank/DDBJ databases">
        <title>Phlebobacter frassis gen. nov. sp. nov., a new member of family Sphingobacteriaceae isolated from sand fly rearing media.</title>
        <authorList>
            <person name="Kakumanu M.L."/>
            <person name="Marayati B.F."/>
            <person name="Wada-Katsumata A."/>
            <person name="Wasserberg G."/>
            <person name="Schal C."/>
            <person name="Apperson C.S."/>
            <person name="Ponnusamy L."/>
        </authorList>
    </citation>
    <scope>NUCLEOTIDE SEQUENCE [LARGE SCALE GENOMIC DNA]</scope>
    <source>
        <strain evidence="6 7">SSI9</strain>
    </source>
</reference>
<evidence type="ECO:0000313" key="7">
    <source>
        <dbReference type="Proteomes" id="UP000322362"/>
    </source>
</evidence>
<proteinExistence type="inferred from homology"/>
<keyword evidence="3 4" id="KW-0378">Hydrolase</keyword>
<comment type="similarity">
    <text evidence="1 4">Belongs to the glycosyl hydrolase 30 family.</text>
</comment>
<gene>
    <name evidence="6" type="ORF">FXV77_12555</name>
</gene>
<sequence length="517" mass="57329">MYKKPILLLLILPLLFIGCKKSEDVKSPALEVSNNEISIAHAAGRAEVTLRWAYSEWELQSAEEGFLSDFTFRQGGSLTHASTTRIHFNYAENTTGEERQQQVVFRNRTTGEEYPVVVSQLPKPPVELALNTAIKYQFITGFGGMLNPALWLGDNQLTEDDVEILFGSNGLGFKMLRMMIYPDPANGNRDLAIAKKAQSLGVRIFGSPWTPPAHMKSSNQQAGGNGGYLLPEFYQDYVDHLNAFVDYMAENGVTIEAVSIQNEPDWDPDYDACVWSPEQILAFMRDYAHGIKVKVIAAEAVNFKKELTDPVLNDAVAVQNLDIVGTHLYGGGIGDYPLARQHGKEIWMTEHLHNSNTPDDWSWDQALMVGEEVHGCMEANFNAYVYWYLKRYYSMIGDGQQGTTVGQLLPRSSILAHYANFVTGRQRIAVEGIAGNNDFLVTAYEGEHDITLVLQNHGTVDLQAIQFNLPVEVSSAEAIETTEADNMTAKNIALTADKTGVVLNVGPKSIVSIKLIK</sequence>
<dbReference type="GO" id="GO:0016020">
    <property type="term" value="C:membrane"/>
    <property type="evidence" value="ECO:0007669"/>
    <property type="project" value="GOC"/>
</dbReference>
<dbReference type="Proteomes" id="UP000322362">
    <property type="component" value="Unassembled WGS sequence"/>
</dbReference>
<dbReference type="Gene3D" id="3.20.20.80">
    <property type="entry name" value="Glycosidases"/>
    <property type="match status" value="1"/>
</dbReference>
<dbReference type="GO" id="GO:0006665">
    <property type="term" value="P:sphingolipid metabolic process"/>
    <property type="evidence" value="ECO:0007669"/>
    <property type="project" value="InterPro"/>
</dbReference>
<feature type="domain" description="Glycosyl hydrolase family 30 TIM-barrel" evidence="5">
    <location>
        <begin position="197"/>
        <end position="276"/>
    </location>
</feature>
<name>A0A5D4H4F4_9SPHI</name>
<comment type="caution">
    <text evidence="6">The sequence shown here is derived from an EMBL/GenBank/DDBJ whole genome shotgun (WGS) entry which is preliminary data.</text>
</comment>
<keyword evidence="2" id="KW-0732">Signal</keyword>
<dbReference type="SUPFAM" id="SSF51445">
    <property type="entry name" value="(Trans)glycosidases"/>
    <property type="match status" value="1"/>
</dbReference>
<dbReference type="GO" id="GO:0004348">
    <property type="term" value="F:glucosylceramidase activity"/>
    <property type="evidence" value="ECO:0007669"/>
    <property type="project" value="InterPro"/>
</dbReference>
<dbReference type="Pfam" id="PF02055">
    <property type="entry name" value="Glyco_hydro_30"/>
    <property type="match status" value="1"/>
</dbReference>
<dbReference type="Gene3D" id="2.60.40.1180">
    <property type="entry name" value="Golgi alpha-mannosidase II"/>
    <property type="match status" value="1"/>
</dbReference>
<dbReference type="EMBL" id="VTAV01000008">
    <property type="protein sequence ID" value="TYR35548.1"/>
    <property type="molecule type" value="Genomic_DNA"/>
</dbReference>
<dbReference type="PROSITE" id="PS51257">
    <property type="entry name" value="PROKAR_LIPOPROTEIN"/>
    <property type="match status" value="1"/>
</dbReference>
<protein>
    <recommendedName>
        <fullName evidence="5">Glycosyl hydrolase family 30 TIM-barrel domain-containing protein</fullName>
    </recommendedName>
</protein>
<dbReference type="InterPro" id="IPR033453">
    <property type="entry name" value="Glyco_hydro_30_TIM-barrel"/>
</dbReference>
<evidence type="ECO:0000256" key="3">
    <source>
        <dbReference type="ARBA" id="ARBA00022801"/>
    </source>
</evidence>
<organism evidence="6 7">
    <name type="scientific">Sphingobacterium phlebotomi</name>
    <dbReference type="NCBI Taxonomy" id="2605433"/>
    <lineage>
        <taxon>Bacteria</taxon>
        <taxon>Pseudomonadati</taxon>
        <taxon>Bacteroidota</taxon>
        <taxon>Sphingobacteriia</taxon>
        <taxon>Sphingobacteriales</taxon>
        <taxon>Sphingobacteriaceae</taxon>
        <taxon>Sphingobacterium</taxon>
    </lineage>
</organism>
<dbReference type="RefSeq" id="WP_148919574.1">
    <property type="nucleotide sequence ID" value="NZ_VTAV01000008.1"/>
</dbReference>
<dbReference type="PANTHER" id="PTHR11069">
    <property type="entry name" value="GLUCOSYLCERAMIDASE"/>
    <property type="match status" value="1"/>
</dbReference>
<dbReference type="InterPro" id="IPR017853">
    <property type="entry name" value="GH"/>
</dbReference>
<evidence type="ECO:0000313" key="6">
    <source>
        <dbReference type="EMBL" id="TYR35548.1"/>
    </source>
</evidence>
<evidence type="ECO:0000256" key="2">
    <source>
        <dbReference type="ARBA" id="ARBA00022729"/>
    </source>
</evidence>
<accession>A0A5D4H4F4</accession>
<keyword evidence="7" id="KW-1185">Reference proteome</keyword>
<evidence type="ECO:0000256" key="4">
    <source>
        <dbReference type="RuleBase" id="RU361188"/>
    </source>
</evidence>